<keyword evidence="7 13" id="KW-0671">Queuosine biosynthesis</keyword>
<dbReference type="NCBIfam" id="NF001140">
    <property type="entry name" value="PRK00147.1"/>
    <property type="match status" value="1"/>
</dbReference>
<gene>
    <name evidence="13" type="primary">queA</name>
    <name evidence="14" type="ORF">HNR45_001333</name>
</gene>
<evidence type="ECO:0000256" key="2">
    <source>
        <dbReference type="ARBA" id="ARBA00004691"/>
    </source>
</evidence>
<dbReference type="Gene3D" id="3.40.1780.10">
    <property type="entry name" value="QueA-like"/>
    <property type="match status" value="2"/>
</dbReference>
<dbReference type="OrthoDB" id="9805933at2"/>
<evidence type="ECO:0000256" key="6">
    <source>
        <dbReference type="ARBA" id="ARBA00022691"/>
    </source>
</evidence>
<evidence type="ECO:0000256" key="1">
    <source>
        <dbReference type="ARBA" id="ARBA00004496"/>
    </source>
</evidence>
<dbReference type="InterPro" id="IPR036100">
    <property type="entry name" value="QueA_sf"/>
</dbReference>
<comment type="subcellular location">
    <subcellularLocation>
        <location evidence="1 13">Cytoplasm</location>
    </subcellularLocation>
</comment>
<accession>A0A841R6X1</accession>
<dbReference type="PANTHER" id="PTHR30307:SF0">
    <property type="entry name" value="S-ADENOSYLMETHIONINE:TRNA RIBOSYLTRANSFERASE-ISOMERASE"/>
    <property type="match status" value="1"/>
</dbReference>
<evidence type="ECO:0000256" key="5">
    <source>
        <dbReference type="ARBA" id="ARBA00022679"/>
    </source>
</evidence>
<evidence type="ECO:0000313" key="15">
    <source>
        <dbReference type="Proteomes" id="UP000591941"/>
    </source>
</evidence>
<dbReference type="AlphaFoldDB" id="A0A841R6X1"/>
<dbReference type="RefSeq" id="WP_159823294.1">
    <property type="nucleotide sequence ID" value="NZ_CABWNB010000005.1"/>
</dbReference>
<evidence type="ECO:0000256" key="10">
    <source>
        <dbReference type="ARBA" id="ARBA00066503"/>
    </source>
</evidence>
<dbReference type="NCBIfam" id="TIGR00113">
    <property type="entry name" value="queA"/>
    <property type="match status" value="1"/>
</dbReference>
<dbReference type="UniPathway" id="UPA00392"/>
<keyword evidence="14" id="KW-0328">Glycosyltransferase</keyword>
<organism evidence="14 15">
    <name type="scientific">Negativicoccus succinicivorans</name>
    <dbReference type="NCBI Taxonomy" id="620903"/>
    <lineage>
        <taxon>Bacteria</taxon>
        <taxon>Bacillati</taxon>
        <taxon>Bacillota</taxon>
        <taxon>Negativicutes</taxon>
        <taxon>Veillonellales</taxon>
        <taxon>Veillonellaceae</taxon>
        <taxon>Negativicoccus</taxon>
    </lineage>
</organism>
<reference evidence="14 15" key="1">
    <citation type="submission" date="2020-08" db="EMBL/GenBank/DDBJ databases">
        <title>Genomic Encyclopedia of Type Strains, Phase IV (KMG-IV): sequencing the most valuable type-strain genomes for metagenomic binning, comparative biology and taxonomic classification.</title>
        <authorList>
            <person name="Goeker M."/>
        </authorList>
    </citation>
    <scope>NUCLEOTIDE SEQUENCE [LARGE SCALE GENOMIC DNA]</scope>
    <source>
        <strain evidence="14 15">DSM 21255</strain>
    </source>
</reference>
<evidence type="ECO:0000256" key="3">
    <source>
        <dbReference type="ARBA" id="ARBA00011245"/>
    </source>
</evidence>
<dbReference type="GO" id="GO:0008616">
    <property type="term" value="P:tRNA queuosine(34) biosynthetic process"/>
    <property type="evidence" value="ECO:0007669"/>
    <property type="project" value="UniProtKB-UniRule"/>
</dbReference>
<comment type="caution">
    <text evidence="14">The sequence shown here is derived from an EMBL/GenBank/DDBJ whole genome shotgun (WGS) entry which is preliminary data.</text>
</comment>
<dbReference type="PANTHER" id="PTHR30307">
    <property type="entry name" value="S-ADENOSYLMETHIONINE:TRNA RIBOSYLTRANSFERASE-ISOMERASE"/>
    <property type="match status" value="1"/>
</dbReference>
<evidence type="ECO:0000256" key="11">
    <source>
        <dbReference type="ARBA" id="ARBA00069325"/>
    </source>
</evidence>
<comment type="catalytic activity">
    <reaction evidence="8 13">
        <text>7-aminomethyl-7-carbaguanosine(34) in tRNA + S-adenosyl-L-methionine = epoxyqueuosine(34) in tRNA + adenine + L-methionine + 2 H(+)</text>
        <dbReference type="Rhea" id="RHEA:32155"/>
        <dbReference type="Rhea" id="RHEA-COMP:10342"/>
        <dbReference type="Rhea" id="RHEA-COMP:18582"/>
        <dbReference type="ChEBI" id="CHEBI:15378"/>
        <dbReference type="ChEBI" id="CHEBI:16708"/>
        <dbReference type="ChEBI" id="CHEBI:57844"/>
        <dbReference type="ChEBI" id="CHEBI:59789"/>
        <dbReference type="ChEBI" id="CHEBI:82833"/>
        <dbReference type="ChEBI" id="CHEBI:194443"/>
        <dbReference type="EC" id="2.4.99.17"/>
    </reaction>
</comment>
<evidence type="ECO:0000256" key="12">
    <source>
        <dbReference type="ARBA" id="ARBA00076160"/>
    </source>
</evidence>
<dbReference type="Pfam" id="PF02547">
    <property type="entry name" value="Queuosine_synth"/>
    <property type="match status" value="1"/>
</dbReference>
<evidence type="ECO:0000256" key="4">
    <source>
        <dbReference type="ARBA" id="ARBA00022490"/>
    </source>
</evidence>
<evidence type="ECO:0000256" key="7">
    <source>
        <dbReference type="ARBA" id="ARBA00022785"/>
    </source>
</evidence>
<dbReference type="Gene3D" id="2.40.10.240">
    <property type="entry name" value="QueA-like"/>
    <property type="match status" value="1"/>
</dbReference>
<evidence type="ECO:0000256" key="13">
    <source>
        <dbReference type="HAMAP-Rule" id="MF_00113"/>
    </source>
</evidence>
<comment type="pathway">
    <text evidence="2 13">tRNA modification; tRNA-queuosine biosynthesis.</text>
</comment>
<dbReference type="EMBL" id="JACHHI010000007">
    <property type="protein sequence ID" value="MBB6478262.1"/>
    <property type="molecule type" value="Genomic_DNA"/>
</dbReference>
<comment type="similarity">
    <text evidence="9 13">Belongs to the QueA family.</text>
</comment>
<keyword evidence="15" id="KW-1185">Reference proteome</keyword>
<keyword evidence="4 13" id="KW-0963">Cytoplasm</keyword>
<protein>
    <recommendedName>
        <fullName evidence="11 13">S-adenosylmethionine:tRNA ribosyltransferase-isomerase</fullName>
        <ecNumber evidence="10 13">2.4.99.17</ecNumber>
    </recommendedName>
    <alternativeName>
        <fullName evidence="12 13">Queuosine biosynthesis protein QueA</fullName>
    </alternativeName>
</protein>
<dbReference type="InterPro" id="IPR042118">
    <property type="entry name" value="QueA_dom1"/>
</dbReference>
<dbReference type="FunFam" id="3.40.1780.10:FF:000001">
    <property type="entry name" value="S-adenosylmethionine:tRNA ribosyltransferase-isomerase"/>
    <property type="match status" value="1"/>
</dbReference>
<evidence type="ECO:0000256" key="9">
    <source>
        <dbReference type="ARBA" id="ARBA00061210"/>
    </source>
</evidence>
<keyword evidence="5 13" id="KW-0808">Transferase</keyword>
<name>A0A841R6X1_9FIRM</name>
<sequence length="338" mass="37654">MNVSEFNYDLPEELIAQTPVEPRDTSRLLTLDRQTGATKQGTFRDILADVRPDDVWVFNNTRVIPARLYGKRPTGGRVEVLLLHPLGEDRWEVLVRPGKKALPGTALTFDAGVTATVEDRTEFGGRVLKFTYDGDFYERLDKIGEMPLPPYIHERLQDRERYQTVYSKTPGSAAAPTAGLHFTPEVMQEIAARGATVCYVTLDVGLGTFRPVSVAEIEAHHMHSETYNVSEETARLINEAKCAGRRIVAVGTTSVRTLESAGQSGVVKAGRDATELFIYPGYEFKIVDAMVTNFHLPQSTLLMMISAFAGKDHVLAAYREAVAAKYRFFSFGDAMWIR</sequence>
<evidence type="ECO:0000313" key="14">
    <source>
        <dbReference type="EMBL" id="MBB6478262.1"/>
    </source>
</evidence>
<dbReference type="InterPro" id="IPR003699">
    <property type="entry name" value="QueA"/>
</dbReference>
<dbReference type="InterPro" id="IPR042119">
    <property type="entry name" value="QueA_dom2"/>
</dbReference>
<keyword evidence="14" id="KW-0413">Isomerase</keyword>
<dbReference type="HAMAP" id="MF_00113">
    <property type="entry name" value="QueA"/>
    <property type="match status" value="1"/>
</dbReference>
<dbReference type="GO" id="GO:0051075">
    <property type="term" value="F:S-adenosylmethionine:tRNA ribosyltransferase-isomerase activity"/>
    <property type="evidence" value="ECO:0007669"/>
    <property type="project" value="UniProtKB-EC"/>
</dbReference>
<dbReference type="Proteomes" id="UP000591941">
    <property type="component" value="Unassembled WGS sequence"/>
</dbReference>
<comment type="subunit">
    <text evidence="3 13">Monomer.</text>
</comment>
<dbReference type="GeneID" id="93486587"/>
<dbReference type="FunFam" id="2.40.10.240:FF:000002">
    <property type="entry name" value="S-adenosylmethionine:tRNA ribosyltransferase-isomerase"/>
    <property type="match status" value="1"/>
</dbReference>
<keyword evidence="6 13" id="KW-0949">S-adenosyl-L-methionine</keyword>
<dbReference type="EC" id="2.4.99.17" evidence="10 13"/>
<proteinExistence type="inferred from homology"/>
<dbReference type="SUPFAM" id="SSF111337">
    <property type="entry name" value="QueA-like"/>
    <property type="match status" value="1"/>
</dbReference>
<comment type="function">
    <text evidence="13">Transfers and isomerizes the ribose moiety from AdoMet to the 7-aminomethyl group of 7-deazaguanine (preQ1-tRNA) to give epoxyqueuosine (oQ-tRNA).</text>
</comment>
<evidence type="ECO:0000256" key="8">
    <source>
        <dbReference type="ARBA" id="ARBA00052751"/>
    </source>
</evidence>
<dbReference type="GO" id="GO:0005737">
    <property type="term" value="C:cytoplasm"/>
    <property type="evidence" value="ECO:0007669"/>
    <property type="project" value="UniProtKB-SubCell"/>
</dbReference>